<evidence type="ECO:0000313" key="3">
    <source>
        <dbReference type="Proteomes" id="UP000054047"/>
    </source>
</evidence>
<evidence type="ECO:0000256" key="1">
    <source>
        <dbReference type="SAM" id="MobiDB-lite"/>
    </source>
</evidence>
<dbReference type="EMBL" id="KN735087">
    <property type="protein sequence ID" value="KIH56918.1"/>
    <property type="molecule type" value="Genomic_DNA"/>
</dbReference>
<feature type="region of interest" description="Disordered" evidence="1">
    <location>
        <begin position="43"/>
        <end position="62"/>
    </location>
</feature>
<accession>A0A0C2CKC7</accession>
<proteinExistence type="predicted"/>
<organism evidence="2 3">
    <name type="scientific">Ancylostoma duodenale</name>
    <dbReference type="NCBI Taxonomy" id="51022"/>
    <lineage>
        <taxon>Eukaryota</taxon>
        <taxon>Metazoa</taxon>
        <taxon>Ecdysozoa</taxon>
        <taxon>Nematoda</taxon>
        <taxon>Chromadorea</taxon>
        <taxon>Rhabditida</taxon>
        <taxon>Rhabditina</taxon>
        <taxon>Rhabditomorpha</taxon>
        <taxon>Strongyloidea</taxon>
        <taxon>Ancylostomatidae</taxon>
        <taxon>Ancylostomatinae</taxon>
        <taxon>Ancylostoma</taxon>
    </lineage>
</organism>
<dbReference type="Proteomes" id="UP000054047">
    <property type="component" value="Unassembled WGS sequence"/>
</dbReference>
<protein>
    <submittedName>
        <fullName evidence="2">Uncharacterized protein</fullName>
    </submittedName>
</protein>
<reference evidence="2 3" key="1">
    <citation type="submission" date="2013-12" db="EMBL/GenBank/DDBJ databases">
        <title>Draft genome of the parsitic nematode Ancylostoma duodenale.</title>
        <authorList>
            <person name="Mitreva M."/>
        </authorList>
    </citation>
    <scope>NUCLEOTIDE SEQUENCE [LARGE SCALE GENOMIC DNA]</scope>
    <source>
        <strain evidence="2 3">Zhejiang</strain>
    </source>
</reference>
<dbReference type="AlphaFoldDB" id="A0A0C2CKC7"/>
<feature type="compositionally biased region" description="Polar residues" evidence="1">
    <location>
        <begin position="43"/>
        <end position="59"/>
    </location>
</feature>
<gene>
    <name evidence="2" type="ORF">ANCDUO_12899</name>
</gene>
<keyword evidence="3" id="KW-1185">Reference proteome</keyword>
<sequence length="120" mass="13416">MRTSDNRWTRAAGDWTPWTVKCTTGTDPMLRLLHEVQGKIQSSLCPSNKQNPLDNSGSRDGQMEGLVAPARITRKLTGVKVIKVIKEWMESEDEAFYSCSVRLLLEIWGKAVANGGQYFG</sequence>
<name>A0A0C2CKC7_9BILA</name>
<evidence type="ECO:0000313" key="2">
    <source>
        <dbReference type="EMBL" id="KIH56918.1"/>
    </source>
</evidence>